<feature type="domain" description="HAMP" evidence="16">
    <location>
        <begin position="200"/>
        <end position="256"/>
    </location>
</feature>
<dbReference type="InterPro" id="IPR003661">
    <property type="entry name" value="HisK_dim/P_dom"/>
</dbReference>
<dbReference type="PRINTS" id="PR00344">
    <property type="entry name" value="BCTRLSENSOR"/>
</dbReference>
<dbReference type="PANTHER" id="PTHR44936:SF5">
    <property type="entry name" value="SENSOR HISTIDINE KINASE ENVZ"/>
    <property type="match status" value="1"/>
</dbReference>
<keyword evidence="6" id="KW-0597">Phosphoprotein</keyword>
<dbReference type="InterPro" id="IPR003660">
    <property type="entry name" value="HAMP_dom"/>
</dbReference>
<keyword evidence="11" id="KW-0067">ATP-binding</keyword>
<dbReference type="SUPFAM" id="SSF55874">
    <property type="entry name" value="ATPase domain of HSP90 chaperone/DNA topoisomerase II/histidine kinase"/>
    <property type="match status" value="1"/>
</dbReference>
<dbReference type="InterPro" id="IPR003594">
    <property type="entry name" value="HATPase_dom"/>
</dbReference>
<dbReference type="InterPro" id="IPR036097">
    <property type="entry name" value="HisK_dim/P_sf"/>
</dbReference>
<evidence type="ECO:0000256" key="9">
    <source>
        <dbReference type="ARBA" id="ARBA00022741"/>
    </source>
</evidence>
<dbReference type="PROSITE" id="PS50885">
    <property type="entry name" value="HAMP"/>
    <property type="match status" value="1"/>
</dbReference>
<reference evidence="17" key="2">
    <citation type="submission" date="2021-04" db="EMBL/GenBank/DDBJ databases">
        <authorList>
            <person name="Gilroy R."/>
        </authorList>
    </citation>
    <scope>NUCLEOTIDE SEQUENCE</scope>
    <source>
        <strain evidence="17">CHK186-16707</strain>
    </source>
</reference>
<keyword evidence="7" id="KW-0808">Transferase</keyword>
<evidence type="ECO:0000259" key="16">
    <source>
        <dbReference type="PROSITE" id="PS50885"/>
    </source>
</evidence>
<dbReference type="Gene3D" id="1.10.287.130">
    <property type="match status" value="1"/>
</dbReference>
<evidence type="ECO:0000256" key="12">
    <source>
        <dbReference type="ARBA" id="ARBA00022989"/>
    </source>
</evidence>
<dbReference type="InterPro" id="IPR004358">
    <property type="entry name" value="Sig_transdc_His_kin-like_C"/>
</dbReference>
<evidence type="ECO:0000256" key="7">
    <source>
        <dbReference type="ARBA" id="ARBA00022679"/>
    </source>
</evidence>
<evidence type="ECO:0000259" key="15">
    <source>
        <dbReference type="PROSITE" id="PS50109"/>
    </source>
</evidence>
<dbReference type="CDD" id="cd00082">
    <property type="entry name" value="HisKA"/>
    <property type="match status" value="1"/>
</dbReference>
<dbReference type="GO" id="GO:0005524">
    <property type="term" value="F:ATP binding"/>
    <property type="evidence" value="ECO:0007669"/>
    <property type="project" value="UniProtKB-KW"/>
</dbReference>
<evidence type="ECO:0000313" key="18">
    <source>
        <dbReference type="Proteomes" id="UP000824225"/>
    </source>
</evidence>
<feature type="domain" description="Histidine kinase" evidence="15">
    <location>
        <begin position="264"/>
        <end position="478"/>
    </location>
</feature>
<dbReference type="SMART" id="SM00387">
    <property type="entry name" value="HATPase_c"/>
    <property type="match status" value="1"/>
</dbReference>
<comment type="subcellular location">
    <subcellularLocation>
        <location evidence="2">Cell inner membrane</location>
        <topology evidence="2">Multi-pass membrane protein</topology>
    </subcellularLocation>
</comment>
<dbReference type="SMART" id="SM00304">
    <property type="entry name" value="HAMP"/>
    <property type="match status" value="1"/>
</dbReference>
<dbReference type="Gene3D" id="3.30.565.10">
    <property type="entry name" value="Histidine kinase-like ATPase, C-terminal domain"/>
    <property type="match status" value="1"/>
</dbReference>
<evidence type="ECO:0000256" key="2">
    <source>
        <dbReference type="ARBA" id="ARBA00004429"/>
    </source>
</evidence>
<dbReference type="SUPFAM" id="SSF47384">
    <property type="entry name" value="Homodimeric domain of signal transducing histidine kinase"/>
    <property type="match status" value="1"/>
</dbReference>
<keyword evidence="12" id="KW-1133">Transmembrane helix</keyword>
<name>A0A9D2HBL0_9BACT</name>
<keyword evidence="10 17" id="KW-0418">Kinase</keyword>
<comment type="caution">
    <text evidence="17">The sequence shown here is derived from an EMBL/GenBank/DDBJ whole genome shotgun (WGS) entry which is preliminary data.</text>
</comment>
<sequence>MSERRPFSLAARLLSLLAVGLLVLQVGVFALTVHFRFEDQFRMAASDRARLAITLYQVLAALPPDQRADMVATLGFESFRLSLADAPSFTQSDTEQSLFFRRRLSQLYELSCPPPLPPLLTDVRAFRIHWQFWPSAPLPNGQVPQSGEFDASAALPFDDGTWLQIHYITLPLLDGKLFGLVVETAVQFLLQMLLAVASIRYVTRPLRRLARFADGVAPDGADGEPDDGLPDHGPREVVRTSAAFRAMRARIRRFVEERLRVLASLSHDLRTPLARLRLQLENEPALHRPELVFDALDDLERLTEDAITLARTGRNNEPERVTDLAALLESLVADREEYGEEADCLEQNAVCRVSLRASGPVLCRVRPAAFRRCLDNLVDNALRYGERAELSLDLVEREGKKLARVRVEDHGPGIPEDKFEDVFQLFYRLEDSRNARTGGTGLGLGIARDLARLNHSDITLTNRPGGGLTATLLVPLADEPQLA</sequence>
<evidence type="ECO:0000256" key="4">
    <source>
        <dbReference type="ARBA" id="ARBA00022475"/>
    </source>
</evidence>
<dbReference type="InterPro" id="IPR050980">
    <property type="entry name" value="2C_sensor_his_kinase"/>
</dbReference>
<evidence type="ECO:0000313" key="17">
    <source>
        <dbReference type="EMBL" id="HJA08168.1"/>
    </source>
</evidence>
<accession>A0A9D2HBL0</accession>
<evidence type="ECO:0000256" key="13">
    <source>
        <dbReference type="ARBA" id="ARBA00023012"/>
    </source>
</evidence>
<dbReference type="PROSITE" id="PS50109">
    <property type="entry name" value="HIS_KIN"/>
    <property type="match status" value="1"/>
</dbReference>
<organism evidence="17 18">
    <name type="scientific">Candidatus Mailhella merdigallinarum</name>
    <dbReference type="NCBI Taxonomy" id="2838658"/>
    <lineage>
        <taxon>Bacteria</taxon>
        <taxon>Pseudomonadati</taxon>
        <taxon>Thermodesulfobacteriota</taxon>
        <taxon>Desulfovibrionia</taxon>
        <taxon>Desulfovibrionales</taxon>
        <taxon>Desulfovibrionaceae</taxon>
        <taxon>Mailhella</taxon>
    </lineage>
</organism>
<evidence type="ECO:0000256" key="11">
    <source>
        <dbReference type="ARBA" id="ARBA00022840"/>
    </source>
</evidence>
<evidence type="ECO:0000256" key="14">
    <source>
        <dbReference type="ARBA" id="ARBA00023136"/>
    </source>
</evidence>
<dbReference type="SMART" id="SM00388">
    <property type="entry name" value="HisKA"/>
    <property type="match status" value="1"/>
</dbReference>
<dbReference type="GO" id="GO:0000155">
    <property type="term" value="F:phosphorelay sensor kinase activity"/>
    <property type="evidence" value="ECO:0007669"/>
    <property type="project" value="InterPro"/>
</dbReference>
<reference evidence="17" key="1">
    <citation type="journal article" date="2021" name="PeerJ">
        <title>Extensive microbial diversity within the chicken gut microbiome revealed by metagenomics and culture.</title>
        <authorList>
            <person name="Gilroy R."/>
            <person name="Ravi A."/>
            <person name="Getino M."/>
            <person name="Pursley I."/>
            <person name="Horton D.L."/>
            <person name="Alikhan N.F."/>
            <person name="Baker D."/>
            <person name="Gharbi K."/>
            <person name="Hall N."/>
            <person name="Watson M."/>
            <person name="Adriaenssens E.M."/>
            <person name="Foster-Nyarko E."/>
            <person name="Jarju S."/>
            <person name="Secka A."/>
            <person name="Antonio M."/>
            <person name="Oren A."/>
            <person name="Chaudhuri R.R."/>
            <person name="La Ragione R."/>
            <person name="Hildebrand F."/>
            <person name="Pallen M.J."/>
        </authorList>
    </citation>
    <scope>NUCLEOTIDE SEQUENCE</scope>
    <source>
        <strain evidence="17">CHK186-16707</strain>
    </source>
</reference>
<dbReference type="CDD" id="cd00075">
    <property type="entry name" value="HATPase"/>
    <property type="match status" value="1"/>
</dbReference>
<evidence type="ECO:0000256" key="1">
    <source>
        <dbReference type="ARBA" id="ARBA00000085"/>
    </source>
</evidence>
<keyword evidence="14" id="KW-0472">Membrane</keyword>
<evidence type="ECO:0000256" key="8">
    <source>
        <dbReference type="ARBA" id="ARBA00022692"/>
    </source>
</evidence>
<comment type="catalytic activity">
    <reaction evidence="1">
        <text>ATP + protein L-histidine = ADP + protein N-phospho-L-histidine.</text>
        <dbReference type="EC" id="2.7.13.3"/>
    </reaction>
</comment>
<evidence type="ECO:0000256" key="6">
    <source>
        <dbReference type="ARBA" id="ARBA00022553"/>
    </source>
</evidence>
<keyword evidence="4" id="KW-1003">Cell membrane</keyword>
<keyword evidence="5" id="KW-0997">Cell inner membrane</keyword>
<evidence type="ECO:0000256" key="5">
    <source>
        <dbReference type="ARBA" id="ARBA00022519"/>
    </source>
</evidence>
<dbReference type="Proteomes" id="UP000824225">
    <property type="component" value="Unassembled WGS sequence"/>
</dbReference>
<evidence type="ECO:0000256" key="3">
    <source>
        <dbReference type="ARBA" id="ARBA00012438"/>
    </source>
</evidence>
<dbReference type="EC" id="2.7.13.3" evidence="3"/>
<keyword evidence="13" id="KW-0902">Two-component regulatory system</keyword>
<keyword evidence="8" id="KW-0812">Transmembrane</keyword>
<dbReference type="PANTHER" id="PTHR44936">
    <property type="entry name" value="SENSOR PROTEIN CREC"/>
    <property type="match status" value="1"/>
</dbReference>
<keyword evidence="9" id="KW-0547">Nucleotide-binding</keyword>
<protein>
    <recommendedName>
        <fullName evidence="3">histidine kinase</fullName>
        <ecNumber evidence="3">2.7.13.3</ecNumber>
    </recommendedName>
</protein>
<dbReference type="InterPro" id="IPR036890">
    <property type="entry name" value="HATPase_C_sf"/>
</dbReference>
<dbReference type="EMBL" id="DXAN01000006">
    <property type="protein sequence ID" value="HJA08168.1"/>
    <property type="molecule type" value="Genomic_DNA"/>
</dbReference>
<proteinExistence type="predicted"/>
<evidence type="ECO:0000256" key="10">
    <source>
        <dbReference type="ARBA" id="ARBA00022777"/>
    </source>
</evidence>
<dbReference type="Pfam" id="PF02518">
    <property type="entry name" value="HATPase_c"/>
    <property type="match status" value="1"/>
</dbReference>
<gene>
    <name evidence="17" type="ORF">H9962_03100</name>
</gene>
<dbReference type="InterPro" id="IPR005467">
    <property type="entry name" value="His_kinase_dom"/>
</dbReference>
<dbReference type="AlphaFoldDB" id="A0A9D2HBL0"/>
<dbReference type="GO" id="GO:0005886">
    <property type="term" value="C:plasma membrane"/>
    <property type="evidence" value="ECO:0007669"/>
    <property type="project" value="UniProtKB-SubCell"/>
</dbReference>